<sequence>MIVPITGKVSYSITLDPTVWIFDDRKILLEDAFIENERKNESNEWAKLGQRWDKEVGEEKPRTDSNHNISKREGEKILKNSYVIPIKEFVNKAEIHEDAKTAVLLTENNKEVELAIDELTNGYVQFALKGKPLKEDGPIYFLYRDGSNKENPIKHVKKIVIR</sequence>
<organism evidence="1 2">
    <name type="scientific">Oceanobacillus piezotolerans</name>
    <dbReference type="NCBI Taxonomy" id="2448030"/>
    <lineage>
        <taxon>Bacteria</taxon>
        <taxon>Bacillati</taxon>
        <taxon>Bacillota</taxon>
        <taxon>Bacilli</taxon>
        <taxon>Bacillales</taxon>
        <taxon>Bacillaceae</taxon>
        <taxon>Oceanobacillus</taxon>
    </lineage>
</organism>
<name>A0A498DN86_9BACI</name>
<evidence type="ECO:0008006" key="3">
    <source>
        <dbReference type="Google" id="ProtNLM"/>
    </source>
</evidence>
<evidence type="ECO:0000313" key="2">
    <source>
        <dbReference type="Proteomes" id="UP000270219"/>
    </source>
</evidence>
<gene>
    <name evidence="1" type="ORF">D8M04_10105</name>
</gene>
<reference evidence="1 2" key="1">
    <citation type="submission" date="2018-10" db="EMBL/GenBank/DDBJ databases">
        <title>Oceanobacillus sp. YLB-02 draft genome.</title>
        <authorList>
            <person name="Yu L."/>
        </authorList>
    </citation>
    <scope>NUCLEOTIDE SEQUENCE [LARGE SCALE GENOMIC DNA]</scope>
    <source>
        <strain evidence="1 2">YLB-02</strain>
    </source>
</reference>
<dbReference type="Proteomes" id="UP000270219">
    <property type="component" value="Unassembled WGS sequence"/>
</dbReference>
<dbReference type="AlphaFoldDB" id="A0A498DN86"/>
<accession>A0A498DN86</accession>
<dbReference type="RefSeq" id="WP_121522790.1">
    <property type="nucleotide sequence ID" value="NZ_RCHR01000003.1"/>
</dbReference>
<dbReference type="OrthoDB" id="2404998at2"/>
<proteinExistence type="predicted"/>
<evidence type="ECO:0000313" key="1">
    <source>
        <dbReference type="EMBL" id="RLL45202.1"/>
    </source>
</evidence>
<keyword evidence="2" id="KW-1185">Reference proteome</keyword>
<protein>
    <recommendedName>
        <fullName evidence="3">Peptidyl-prolyl cis-trans isomerase</fullName>
    </recommendedName>
</protein>
<comment type="caution">
    <text evidence="1">The sequence shown here is derived from an EMBL/GenBank/DDBJ whole genome shotgun (WGS) entry which is preliminary data.</text>
</comment>
<dbReference type="EMBL" id="RCHR01000003">
    <property type="protein sequence ID" value="RLL45202.1"/>
    <property type="molecule type" value="Genomic_DNA"/>
</dbReference>